<sequence>MMTRKSIDTVLISVAADKLSQREWDWIKLMKPMDPPATMVARAILEHRGDTEAPGRQPQTVD</sequence>
<proteinExistence type="predicted"/>
<dbReference type="RefSeq" id="WP_034887096.1">
    <property type="nucleotide sequence ID" value="NZ_JRUQ01000002.1"/>
</dbReference>
<organism evidence="1 2">
    <name type="scientific">Erwinia typographi</name>
    <dbReference type="NCBI Taxonomy" id="371042"/>
    <lineage>
        <taxon>Bacteria</taxon>
        <taxon>Pseudomonadati</taxon>
        <taxon>Pseudomonadota</taxon>
        <taxon>Gammaproteobacteria</taxon>
        <taxon>Enterobacterales</taxon>
        <taxon>Erwiniaceae</taxon>
        <taxon>Erwinia</taxon>
    </lineage>
</organism>
<dbReference type="AlphaFoldDB" id="A0A0A3ZB27"/>
<protein>
    <submittedName>
        <fullName evidence="1">Transposase</fullName>
    </submittedName>
</protein>
<reference evidence="1 2" key="1">
    <citation type="submission" date="2014-10" db="EMBL/GenBank/DDBJ databases">
        <title>Genome sequence of Erwinia typographi M043b.</title>
        <authorList>
            <person name="Chan K.-G."/>
            <person name="Tan W.-S."/>
        </authorList>
    </citation>
    <scope>NUCLEOTIDE SEQUENCE [LARGE SCALE GENOMIC DNA]</scope>
    <source>
        <strain evidence="1 2">M043b</strain>
    </source>
</reference>
<dbReference type="eggNOG" id="ENOG502ZFGQ">
    <property type="taxonomic scope" value="Bacteria"/>
</dbReference>
<name>A0A0A3ZB27_9GAMM</name>
<evidence type="ECO:0000313" key="1">
    <source>
        <dbReference type="EMBL" id="KGT96100.1"/>
    </source>
</evidence>
<evidence type="ECO:0000313" key="2">
    <source>
        <dbReference type="Proteomes" id="UP000030351"/>
    </source>
</evidence>
<accession>A0A0A3ZB27</accession>
<keyword evidence="2" id="KW-1185">Reference proteome</keyword>
<comment type="caution">
    <text evidence="1">The sequence shown here is derived from an EMBL/GenBank/DDBJ whole genome shotgun (WGS) entry which is preliminary data.</text>
</comment>
<dbReference type="Proteomes" id="UP000030351">
    <property type="component" value="Unassembled WGS sequence"/>
</dbReference>
<gene>
    <name evidence="1" type="ORF">NG99_00015</name>
</gene>
<dbReference type="EMBL" id="JRUQ01000002">
    <property type="protein sequence ID" value="KGT96100.1"/>
    <property type="molecule type" value="Genomic_DNA"/>
</dbReference>